<feature type="domain" description="HTH merR-type" evidence="6">
    <location>
        <begin position="1"/>
        <end position="72"/>
    </location>
</feature>
<feature type="transmembrane region" description="Helical" evidence="5">
    <location>
        <begin position="256"/>
        <end position="281"/>
    </location>
</feature>
<keyword evidence="5" id="KW-0812">Transmembrane</keyword>
<organism evidence="7 8">
    <name type="scientific">Ruminococcus difficilis</name>
    <dbReference type="NCBI Taxonomy" id="2763069"/>
    <lineage>
        <taxon>Bacteria</taxon>
        <taxon>Bacillati</taxon>
        <taxon>Bacillota</taxon>
        <taxon>Clostridia</taxon>
        <taxon>Eubacteriales</taxon>
        <taxon>Oscillospiraceae</taxon>
        <taxon>Ruminococcus</taxon>
    </lineage>
</organism>
<dbReference type="EMBL" id="JAEQMG010000163">
    <property type="protein sequence ID" value="MBK6089927.1"/>
    <property type="molecule type" value="Genomic_DNA"/>
</dbReference>
<keyword evidence="3" id="KW-0238">DNA-binding</keyword>
<dbReference type="PANTHER" id="PTHR30204:SF69">
    <property type="entry name" value="MERR-FAMILY TRANSCRIPTIONAL REGULATOR"/>
    <property type="match status" value="1"/>
</dbReference>
<keyword evidence="5" id="KW-1133">Transmembrane helix</keyword>
<evidence type="ECO:0000256" key="5">
    <source>
        <dbReference type="SAM" id="Phobius"/>
    </source>
</evidence>
<gene>
    <name evidence="7" type="ORF">JKK62_14980</name>
</gene>
<keyword evidence="4" id="KW-0804">Transcription</keyword>
<evidence type="ECO:0000313" key="8">
    <source>
        <dbReference type="Proteomes" id="UP000633365"/>
    </source>
</evidence>
<comment type="caution">
    <text evidence="7">The sequence shown here is derived from an EMBL/GenBank/DDBJ whole genome shotgun (WGS) entry which is preliminary data.</text>
</comment>
<dbReference type="GO" id="GO:0003677">
    <property type="term" value="F:DNA binding"/>
    <property type="evidence" value="ECO:0007669"/>
    <property type="project" value="UniProtKB-KW"/>
</dbReference>
<feature type="transmembrane region" description="Helical" evidence="5">
    <location>
        <begin position="219"/>
        <end position="244"/>
    </location>
</feature>
<dbReference type="InterPro" id="IPR000551">
    <property type="entry name" value="MerR-type_HTH_dom"/>
</dbReference>
<protein>
    <submittedName>
        <fullName evidence="7">MerR family transcriptional regulator</fullName>
    </submittedName>
</protein>
<keyword evidence="8" id="KW-1185">Reference proteome</keyword>
<name>A0A935C551_9FIRM</name>
<evidence type="ECO:0000256" key="3">
    <source>
        <dbReference type="ARBA" id="ARBA00023125"/>
    </source>
</evidence>
<dbReference type="Gene3D" id="1.10.1660.10">
    <property type="match status" value="1"/>
</dbReference>
<accession>A0A935C551</accession>
<dbReference type="SUPFAM" id="SSF46955">
    <property type="entry name" value="Putative DNA-binding domain"/>
    <property type="match status" value="1"/>
</dbReference>
<evidence type="ECO:0000256" key="4">
    <source>
        <dbReference type="ARBA" id="ARBA00023163"/>
    </source>
</evidence>
<evidence type="ECO:0000259" key="6">
    <source>
        <dbReference type="PROSITE" id="PS50937"/>
    </source>
</evidence>
<dbReference type="GO" id="GO:0003700">
    <property type="term" value="F:DNA-binding transcription factor activity"/>
    <property type="evidence" value="ECO:0007669"/>
    <property type="project" value="InterPro"/>
</dbReference>
<dbReference type="CDD" id="cd00592">
    <property type="entry name" value="HTH_MerR-like"/>
    <property type="match status" value="1"/>
</dbReference>
<dbReference type="Proteomes" id="UP000633365">
    <property type="component" value="Unassembled WGS sequence"/>
</dbReference>
<evidence type="ECO:0000256" key="2">
    <source>
        <dbReference type="ARBA" id="ARBA00023015"/>
    </source>
</evidence>
<evidence type="ECO:0000256" key="1">
    <source>
        <dbReference type="ARBA" id="ARBA00022491"/>
    </source>
</evidence>
<dbReference type="InterPro" id="IPR047057">
    <property type="entry name" value="MerR_fam"/>
</dbReference>
<dbReference type="SMART" id="SM00422">
    <property type="entry name" value="HTH_MERR"/>
    <property type="match status" value="1"/>
</dbReference>
<dbReference type="AlphaFoldDB" id="A0A935C551"/>
<dbReference type="InterPro" id="IPR009061">
    <property type="entry name" value="DNA-bd_dom_put_sf"/>
</dbReference>
<keyword evidence="1" id="KW-0678">Repressor</keyword>
<dbReference type="PANTHER" id="PTHR30204">
    <property type="entry name" value="REDOX-CYCLING DRUG-SENSING TRANSCRIPTIONAL ACTIVATOR SOXR"/>
    <property type="match status" value="1"/>
</dbReference>
<dbReference type="RefSeq" id="WP_201428618.1">
    <property type="nucleotide sequence ID" value="NZ_JAEQMG010000163.1"/>
</dbReference>
<sequence length="289" mass="32094">MKIKAVCERTGLSDRAIRLYIDSGLLAPDKTENYTGRRSFDFSDDDVTRLDQIAVLRASGFSIAQIREVQENPEHIPAIVAEVTEKQETELRKGEKVLGSLNALSEKIGSFEELADSLADDEHPEAPSEDSRMRIRYLIARFIEGAYSSAVIDGIVRTVILIALVLFGYHIKFDSDGGYLFSAGMWVDLAVIAVAAGVTALSAWFTLRDDDAVNTAVKLFLSNLVVAAAVGAMFLVWLIMRIILYPVRPIPNYETIHIAELWIGFILVSAAVRVITLWTAYKRRARAEL</sequence>
<feature type="transmembrane region" description="Helical" evidence="5">
    <location>
        <begin position="183"/>
        <end position="207"/>
    </location>
</feature>
<dbReference type="PROSITE" id="PS50937">
    <property type="entry name" value="HTH_MERR_2"/>
    <property type="match status" value="1"/>
</dbReference>
<proteinExistence type="predicted"/>
<feature type="transmembrane region" description="Helical" evidence="5">
    <location>
        <begin position="142"/>
        <end position="171"/>
    </location>
</feature>
<dbReference type="Pfam" id="PF13411">
    <property type="entry name" value="MerR_1"/>
    <property type="match status" value="1"/>
</dbReference>
<evidence type="ECO:0000313" key="7">
    <source>
        <dbReference type="EMBL" id="MBK6089927.1"/>
    </source>
</evidence>
<keyword evidence="2" id="KW-0805">Transcription regulation</keyword>
<keyword evidence="5" id="KW-0472">Membrane</keyword>
<reference evidence="7" key="1">
    <citation type="submission" date="2021-01" db="EMBL/GenBank/DDBJ databases">
        <title>Genome public.</title>
        <authorList>
            <person name="Liu C."/>
            <person name="Sun Q."/>
        </authorList>
    </citation>
    <scope>NUCLEOTIDE SEQUENCE</scope>
    <source>
        <strain evidence="7">M6</strain>
    </source>
</reference>